<evidence type="ECO:0000313" key="4">
    <source>
        <dbReference type="Proteomes" id="UP001314261"/>
    </source>
</evidence>
<dbReference type="PANTHER" id="PTHR45947:SF3">
    <property type="entry name" value="SULFOQUINOVOSYL TRANSFERASE SQD2"/>
    <property type="match status" value="1"/>
</dbReference>
<reference evidence="3 4" key="1">
    <citation type="submission" date="2023-10" db="EMBL/GenBank/DDBJ databases">
        <authorList>
            <person name="Botero Cardona J."/>
        </authorList>
    </citation>
    <scope>NUCLEOTIDE SEQUENCE [LARGE SCALE GENOMIC DNA]</scope>
    <source>
        <strain evidence="3 4">R-54839</strain>
    </source>
</reference>
<gene>
    <name evidence="3" type="ORF">R54839_PPFHFPJH_00818</name>
</gene>
<evidence type="ECO:0000313" key="3">
    <source>
        <dbReference type="EMBL" id="CAK1239313.1"/>
    </source>
</evidence>
<dbReference type="GO" id="GO:0047257">
    <property type="term" value="F:diglucosyl diacylglycerol synthase activity"/>
    <property type="evidence" value="ECO:0007669"/>
    <property type="project" value="UniProtKB-EC"/>
</dbReference>
<dbReference type="Pfam" id="PF00534">
    <property type="entry name" value="Glycos_transf_1"/>
    <property type="match status" value="1"/>
</dbReference>
<proteinExistence type="predicted"/>
<dbReference type="InterPro" id="IPR050194">
    <property type="entry name" value="Glycosyltransferase_grp1"/>
</dbReference>
<organism evidence="3 4">
    <name type="scientific">Fructobacillus fructosus</name>
    <dbReference type="NCBI Taxonomy" id="1631"/>
    <lineage>
        <taxon>Bacteria</taxon>
        <taxon>Bacillati</taxon>
        <taxon>Bacillota</taxon>
        <taxon>Bacilli</taxon>
        <taxon>Lactobacillales</taxon>
        <taxon>Lactobacillaceae</taxon>
        <taxon>Fructobacillus</taxon>
    </lineage>
</organism>
<evidence type="ECO:0000259" key="2">
    <source>
        <dbReference type="Pfam" id="PF13439"/>
    </source>
</evidence>
<comment type="caution">
    <text evidence="3">The sequence shown here is derived from an EMBL/GenBank/DDBJ whole genome shotgun (WGS) entry which is preliminary data.</text>
</comment>
<keyword evidence="3" id="KW-0808">Transferase</keyword>
<dbReference type="Pfam" id="PF13439">
    <property type="entry name" value="Glyco_transf_4"/>
    <property type="match status" value="1"/>
</dbReference>
<name>A0ABN9YVN0_9LACO</name>
<dbReference type="EC" id="2.4.1.208" evidence="3"/>
<sequence length="374" mass="42304">MTKLVISNASYEILLGEIDLKVLLYFENQNLIAQSGIGRAMRLQLAALGPVADVTVTTDPKCVDYDVLHINTYGLRSMQMVKKAHKMGKKVIYHAHSTYEDFRNSFFGSNLLAPFYKKYLVSLYKQGNALITPTPYSKSLLENYGLTQPIYPVSNGIDLAKYGYKEEQVQAYKEYFNIQPDQKVVMSVGLFFERKGIFDFVELAKRHPEITFIWFGHTNLAIVPGKVRHVIEHHPANLIFPGYITGDIIKGAFAAADLFLYPSYEETEGIVVLEALASKQKLLVRDIPVYDGWLVDQENCYKAESLDDFDKQMQAILAGNRPDLTEAGYQVAKERDLHQIGRVLDDVYRATLADKRLPLNDNGTVDINLSDQTV</sequence>
<evidence type="ECO:0000259" key="1">
    <source>
        <dbReference type="Pfam" id="PF00534"/>
    </source>
</evidence>
<keyword evidence="4" id="KW-1185">Reference proteome</keyword>
<dbReference type="EMBL" id="CAUZLR010000004">
    <property type="protein sequence ID" value="CAK1239313.1"/>
    <property type="molecule type" value="Genomic_DNA"/>
</dbReference>
<accession>A0ABN9YVN0</accession>
<dbReference type="InterPro" id="IPR028098">
    <property type="entry name" value="Glyco_trans_4-like_N"/>
</dbReference>
<feature type="domain" description="Glycosyltransferase subfamily 4-like N-terminal" evidence="2">
    <location>
        <begin position="64"/>
        <end position="160"/>
    </location>
</feature>
<dbReference type="Gene3D" id="3.40.50.2000">
    <property type="entry name" value="Glycogen Phosphorylase B"/>
    <property type="match status" value="2"/>
</dbReference>
<keyword evidence="3" id="KW-0328">Glycosyltransferase</keyword>
<feature type="domain" description="Glycosyl transferase family 1" evidence="1">
    <location>
        <begin position="173"/>
        <end position="321"/>
    </location>
</feature>
<protein>
    <submittedName>
        <fullName evidence="3">Glycosyltransferase involved in cell wall bisynthesis (RfaB)</fullName>
        <ecNumber evidence="3">2.4.1.208</ecNumber>
    </submittedName>
</protein>
<dbReference type="SUPFAM" id="SSF53756">
    <property type="entry name" value="UDP-Glycosyltransferase/glycogen phosphorylase"/>
    <property type="match status" value="1"/>
</dbReference>
<dbReference type="PANTHER" id="PTHR45947">
    <property type="entry name" value="SULFOQUINOVOSYL TRANSFERASE SQD2"/>
    <property type="match status" value="1"/>
</dbReference>
<dbReference type="Proteomes" id="UP001314261">
    <property type="component" value="Unassembled WGS sequence"/>
</dbReference>
<dbReference type="InterPro" id="IPR001296">
    <property type="entry name" value="Glyco_trans_1"/>
</dbReference>